<accession>A0A7N4PST5</accession>
<dbReference type="InterPro" id="IPR016162">
    <property type="entry name" value="Ald_DH_N"/>
</dbReference>
<dbReference type="PANTHER" id="PTHR43570:SF2">
    <property type="entry name" value="ALDEHYDE DEHYDROGENASE FAMILY 3 MEMBER B1"/>
    <property type="match status" value="1"/>
</dbReference>
<dbReference type="InterPro" id="IPR012394">
    <property type="entry name" value="Aldehyde_DH_NAD(P)"/>
</dbReference>
<dbReference type="GO" id="GO:0004029">
    <property type="term" value="F:aldehyde dehydrogenase (NAD+) activity"/>
    <property type="evidence" value="ECO:0007669"/>
    <property type="project" value="TreeGrafter"/>
</dbReference>
<gene>
    <name evidence="4" type="primary">LOC100933346</name>
</gene>
<keyword evidence="2" id="KW-0560">Oxidoreductase</keyword>
<comment type="similarity">
    <text evidence="1">Belongs to the aldehyde dehydrogenase family.</text>
</comment>
<dbReference type="AlphaFoldDB" id="A0A7N4PST5"/>
<dbReference type="InterPro" id="IPR015590">
    <property type="entry name" value="Aldehyde_DH_dom"/>
</dbReference>
<organism evidence="4 5">
    <name type="scientific">Sarcophilus harrisii</name>
    <name type="common">Tasmanian devil</name>
    <name type="synonym">Sarcophilus laniarius</name>
    <dbReference type="NCBI Taxonomy" id="9305"/>
    <lineage>
        <taxon>Eukaryota</taxon>
        <taxon>Metazoa</taxon>
        <taxon>Chordata</taxon>
        <taxon>Craniata</taxon>
        <taxon>Vertebrata</taxon>
        <taxon>Euteleostomi</taxon>
        <taxon>Mammalia</taxon>
        <taxon>Metatheria</taxon>
        <taxon>Dasyuromorphia</taxon>
        <taxon>Dasyuridae</taxon>
        <taxon>Sarcophilus</taxon>
    </lineage>
</organism>
<dbReference type="GO" id="GO:0006081">
    <property type="term" value="P:aldehyde metabolic process"/>
    <property type="evidence" value="ECO:0007669"/>
    <property type="project" value="InterPro"/>
</dbReference>
<sequence>MELGHRGSVDAFYSGITRPIKFRISQLRGLSRFLKENRNLLLDTLARDLNKVGREIVLCEEEIQLALNNLHKWVKDEPVEKNLVTQLDSAFIRKEPYGVALIIAPWNYPLNLLLVPLVGAIAAGNYVVLKPLEISKSMERVMAEVLPRYLDQVRVLPLLHNSCGTCLNLCSRDKSKP</sequence>
<dbReference type="GO" id="GO:0004028">
    <property type="term" value="F:3-chloroallyl aldehyde dehydrogenase activity"/>
    <property type="evidence" value="ECO:0007669"/>
    <property type="project" value="TreeGrafter"/>
</dbReference>
<dbReference type="Proteomes" id="UP000007648">
    <property type="component" value="Unassembled WGS sequence"/>
</dbReference>
<proteinExistence type="inferred from homology"/>
<dbReference type="SUPFAM" id="SSF53720">
    <property type="entry name" value="ALDH-like"/>
    <property type="match status" value="1"/>
</dbReference>
<evidence type="ECO:0000313" key="4">
    <source>
        <dbReference type="Ensembl" id="ENSSHAP00000041487.1"/>
    </source>
</evidence>
<dbReference type="Gene3D" id="3.40.605.10">
    <property type="entry name" value="Aldehyde Dehydrogenase, Chain A, domain 1"/>
    <property type="match status" value="1"/>
</dbReference>
<protein>
    <recommendedName>
        <fullName evidence="3">Aldehyde dehydrogenase domain-containing protein</fullName>
    </recommendedName>
</protein>
<evidence type="ECO:0000256" key="2">
    <source>
        <dbReference type="ARBA" id="ARBA00023002"/>
    </source>
</evidence>
<evidence type="ECO:0000313" key="5">
    <source>
        <dbReference type="Proteomes" id="UP000007648"/>
    </source>
</evidence>
<reference evidence="4" key="3">
    <citation type="submission" date="2025-09" db="UniProtKB">
        <authorList>
            <consortium name="Ensembl"/>
        </authorList>
    </citation>
    <scope>IDENTIFICATION</scope>
</reference>
<reference evidence="4 5" key="1">
    <citation type="journal article" date="2011" name="Proc. Natl. Acad. Sci. U.S.A.">
        <title>Genetic diversity and population structure of the endangered marsupial Sarcophilus harrisii (Tasmanian devil).</title>
        <authorList>
            <person name="Miller W."/>
            <person name="Hayes V.M."/>
            <person name="Ratan A."/>
            <person name="Petersen D.C."/>
            <person name="Wittekindt N.E."/>
            <person name="Miller J."/>
            <person name="Walenz B."/>
            <person name="Knight J."/>
            <person name="Qi J."/>
            <person name="Zhao F."/>
            <person name="Wang Q."/>
            <person name="Bedoya-Reina O.C."/>
            <person name="Katiyar N."/>
            <person name="Tomsho L.P."/>
            <person name="Kasson L.M."/>
            <person name="Hardie R.A."/>
            <person name="Woodbridge P."/>
            <person name="Tindall E.A."/>
            <person name="Bertelsen M.F."/>
            <person name="Dixon D."/>
            <person name="Pyecroft S."/>
            <person name="Helgen K.M."/>
            <person name="Lesk A.M."/>
            <person name="Pringle T.H."/>
            <person name="Patterson N."/>
            <person name="Zhang Y."/>
            <person name="Kreiss A."/>
            <person name="Woods G.M."/>
            <person name="Jones M.E."/>
            <person name="Schuster S.C."/>
        </authorList>
    </citation>
    <scope>NUCLEOTIDE SEQUENCE [LARGE SCALE GENOMIC DNA]</scope>
</reference>
<feature type="domain" description="Aldehyde dehydrogenase" evidence="3">
    <location>
        <begin position="19"/>
        <end position="146"/>
    </location>
</feature>
<evidence type="ECO:0000259" key="3">
    <source>
        <dbReference type="Pfam" id="PF00171"/>
    </source>
</evidence>
<dbReference type="GO" id="GO:0005737">
    <property type="term" value="C:cytoplasm"/>
    <property type="evidence" value="ECO:0007669"/>
    <property type="project" value="TreeGrafter"/>
</dbReference>
<reference evidence="4" key="2">
    <citation type="submission" date="2025-08" db="UniProtKB">
        <authorList>
            <consortium name="Ensembl"/>
        </authorList>
    </citation>
    <scope>IDENTIFICATION</scope>
</reference>
<name>A0A7N4PST5_SARHA</name>
<dbReference type="InterPro" id="IPR016161">
    <property type="entry name" value="Ald_DH/histidinol_DH"/>
</dbReference>
<dbReference type="Pfam" id="PF00171">
    <property type="entry name" value="Aldedh"/>
    <property type="match status" value="1"/>
</dbReference>
<dbReference type="GeneTree" id="ENSGT00940000155904"/>
<dbReference type="PANTHER" id="PTHR43570">
    <property type="entry name" value="ALDEHYDE DEHYDROGENASE"/>
    <property type="match status" value="1"/>
</dbReference>
<evidence type="ECO:0000256" key="1">
    <source>
        <dbReference type="ARBA" id="ARBA00009986"/>
    </source>
</evidence>
<dbReference type="Ensembl" id="ENSSHAT00000026861.1">
    <property type="protein sequence ID" value="ENSSHAP00000041487.1"/>
    <property type="gene ID" value="ENSSHAG00000024605.1"/>
</dbReference>
<keyword evidence="5" id="KW-1185">Reference proteome</keyword>